<evidence type="ECO:0000256" key="4">
    <source>
        <dbReference type="PROSITE-ProRule" id="PRU00708"/>
    </source>
</evidence>
<accession>A0A2T7CFR8</accession>
<organism evidence="5 6">
    <name type="scientific">Panicum hallii var. hallii</name>
    <dbReference type="NCBI Taxonomy" id="1504633"/>
    <lineage>
        <taxon>Eukaryota</taxon>
        <taxon>Viridiplantae</taxon>
        <taxon>Streptophyta</taxon>
        <taxon>Embryophyta</taxon>
        <taxon>Tracheophyta</taxon>
        <taxon>Spermatophyta</taxon>
        <taxon>Magnoliopsida</taxon>
        <taxon>Liliopsida</taxon>
        <taxon>Poales</taxon>
        <taxon>Poaceae</taxon>
        <taxon>PACMAD clade</taxon>
        <taxon>Panicoideae</taxon>
        <taxon>Panicodae</taxon>
        <taxon>Paniceae</taxon>
        <taxon>Panicinae</taxon>
        <taxon>Panicum</taxon>
        <taxon>Panicum sect. Panicum</taxon>
    </lineage>
</organism>
<dbReference type="Proteomes" id="UP000244336">
    <property type="component" value="Chromosome 9"/>
</dbReference>
<evidence type="ECO:0000313" key="5">
    <source>
        <dbReference type="EMBL" id="PUZ42164.1"/>
    </source>
</evidence>
<dbReference type="NCBIfam" id="TIGR00756">
    <property type="entry name" value="PPR"/>
    <property type="match status" value="7"/>
</dbReference>
<dbReference type="EMBL" id="CM009757">
    <property type="protein sequence ID" value="PUZ42164.1"/>
    <property type="molecule type" value="Genomic_DNA"/>
</dbReference>
<dbReference type="InterPro" id="IPR011990">
    <property type="entry name" value="TPR-like_helical_dom_sf"/>
</dbReference>
<evidence type="ECO:0008006" key="7">
    <source>
        <dbReference type="Google" id="ProtNLM"/>
    </source>
</evidence>
<dbReference type="PANTHER" id="PTHR46128:SF40">
    <property type="entry name" value="PENTACOTRIPEPTIDE-REPEAT REGION OF PRORP DOMAIN-CONTAINING PROTEIN"/>
    <property type="match status" value="1"/>
</dbReference>
<sequence>MPFRPTRPRRCPHERKLTSFLAAVASLSDPLKPSPSLPAGAVPAAPTPTAYNALMSAYSRAGRPDEVLRLFRSLPFQPTAPLFTTLISSLADSGRHRAARAAFSSLLVSGLPPTTSVLTALLKANRTTSVESVYHVFSDFLAAMAAAGCSADAAVYNCLISALCDFRRVDEASGVLDLMLDNHIWPTIRSYTTILRGYCEQGRILEAERLVDTMIEVGCPPDVITYSVLIEGLCSVGEFGKVERVLGESEEMGWTPNSVTYTIYMSALCRMGFSDEAFRQVDIMRSRGVSMTVETVNILFDCLCRDSRFSEAVCLLEYSGELGWEVDVFCYNTLMSRLCEVGDFARVLKLLVDLIKKGIGPDMFSFTIAIRSLCGAGKFQVAKYLLDNEAMAYDVVAFNTLIHGLCMVGDLHGVIEIYVDMTSRNVIPNNFTIAMVIDSLCKQKKFLTAINFLLEPSIEYLVPCHESLGKCLVLDLESSRKCLVPDHFVRLTNWLVKAKGLGYVLILLRKIHSKGLALDVFLFNSLVRIFCWEGYCKHENFYEVSFILDSMLECLSNQQTT</sequence>
<dbReference type="PANTHER" id="PTHR46128">
    <property type="entry name" value="MITOCHONDRIAL GROUP I INTRON SPLICING FACTOR CCM1"/>
    <property type="match status" value="1"/>
</dbReference>
<dbReference type="PROSITE" id="PS51375">
    <property type="entry name" value="PPR"/>
    <property type="match status" value="7"/>
</dbReference>
<dbReference type="OrthoDB" id="185373at2759"/>
<dbReference type="Gramene" id="PUZ42164">
    <property type="protein sequence ID" value="PUZ42164"/>
    <property type="gene ID" value="GQ55_9G563300"/>
</dbReference>
<proteinExistence type="inferred from homology"/>
<protein>
    <recommendedName>
        <fullName evidence="7">Pentacotripeptide-repeat region of PRORP domain-containing protein</fullName>
    </recommendedName>
</protein>
<dbReference type="Pfam" id="PF13041">
    <property type="entry name" value="PPR_2"/>
    <property type="match status" value="4"/>
</dbReference>
<comment type="similarity">
    <text evidence="1">Belongs to the PPR family. P subfamily.</text>
</comment>
<dbReference type="Pfam" id="PF01535">
    <property type="entry name" value="PPR"/>
    <property type="match status" value="1"/>
</dbReference>
<dbReference type="InterPro" id="IPR050872">
    <property type="entry name" value="PPR_P_subfamily"/>
</dbReference>
<dbReference type="Gene3D" id="1.25.40.10">
    <property type="entry name" value="Tetratricopeptide repeat domain"/>
    <property type="match status" value="5"/>
</dbReference>
<dbReference type="InterPro" id="IPR002885">
    <property type="entry name" value="PPR_rpt"/>
</dbReference>
<feature type="repeat" description="PPR" evidence="4">
    <location>
        <begin position="394"/>
        <end position="428"/>
    </location>
</feature>
<feature type="repeat" description="PPR" evidence="4">
    <location>
        <begin position="187"/>
        <end position="221"/>
    </location>
</feature>
<dbReference type="AlphaFoldDB" id="A0A2T7CFR8"/>
<feature type="repeat" description="PPR" evidence="4">
    <location>
        <begin position="152"/>
        <end position="186"/>
    </location>
</feature>
<keyword evidence="6" id="KW-1185">Reference proteome</keyword>
<dbReference type="Pfam" id="PF12854">
    <property type="entry name" value="PPR_1"/>
    <property type="match status" value="1"/>
</dbReference>
<keyword evidence="2" id="KW-0677">Repeat</keyword>
<feature type="repeat" description="PPR" evidence="4">
    <location>
        <begin position="222"/>
        <end position="256"/>
    </location>
</feature>
<keyword evidence="3" id="KW-0809">Transit peptide</keyword>
<reference evidence="5 6" key="1">
    <citation type="submission" date="2018-04" db="EMBL/GenBank/DDBJ databases">
        <title>WGS assembly of Panicum hallii var. hallii HAL2.</title>
        <authorList>
            <person name="Lovell J."/>
            <person name="Jenkins J."/>
            <person name="Lowry D."/>
            <person name="Mamidi S."/>
            <person name="Sreedasyam A."/>
            <person name="Weng X."/>
            <person name="Barry K."/>
            <person name="Bonette J."/>
            <person name="Campitelli B."/>
            <person name="Daum C."/>
            <person name="Gordon S."/>
            <person name="Gould B."/>
            <person name="Lipzen A."/>
            <person name="MacQueen A."/>
            <person name="Palacio-Mejia J."/>
            <person name="Plott C."/>
            <person name="Shakirov E."/>
            <person name="Shu S."/>
            <person name="Yoshinaga Y."/>
            <person name="Zane M."/>
            <person name="Rokhsar D."/>
            <person name="Grimwood J."/>
            <person name="Schmutz J."/>
            <person name="Juenger T."/>
        </authorList>
    </citation>
    <scope>NUCLEOTIDE SEQUENCE [LARGE SCALE GENOMIC DNA]</scope>
    <source>
        <strain evidence="6">cv. HAL2</strain>
    </source>
</reference>
<feature type="repeat" description="PPR" evidence="4">
    <location>
        <begin position="257"/>
        <end position="291"/>
    </location>
</feature>
<evidence type="ECO:0000256" key="2">
    <source>
        <dbReference type="ARBA" id="ARBA00022737"/>
    </source>
</evidence>
<gene>
    <name evidence="5" type="ORF">GQ55_9G563300</name>
</gene>
<feature type="repeat" description="PPR" evidence="4">
    <location>
        <begin position="47"/>
        <end position="81"/>
    </location>
</feature>
<name>A0A2T7CFR8_9POAL</name>
<evidence type="ECO:0000313" key="6">
    <source>
        <dbReference type="Proteomes" id="UP000244336"/>
    </source>
</evidence>
<evidence type="ECO:0000256" key="1">
    <source>
        <dbReference type="ARBA" id="ARBA00007626"/>
    </source>
</evidence>
<feature type="repeat" description="PPR" evidence="4">
    <location>
        <begin position="327"/>
        <end position="361"/>
    </location>
</feature>
<evidence type="ECO:0000256" key="3">
    <source>
        <dbReference type="ARBA" id="ARBA00022946"/>
    </source>
</evidence>